<sequence length="136" mass="14654">MSKISVGNKYRMTLALPTGAVMNCADNSGAKNLYVIGVFGTRAAMNRLPMAAAGDMVVSSVKKGKPELRKKVMPSVVVRQRKPWRRRDGIFLYFEDNAGVIVNPKGEMKGSAITGPVAKECADLWPRIASNAGTVV</sequence>
<gene>
    <name evidence="5" type="ORF">MCUN1_003688</name>
</gene>
<reference evidence="5" key="1">
    <citation type="submission" date="2023-03" db="EMBL/GenBank/DDBJ databases">
        <title>Mating type loci evolution in Malassezia.</title>
        <authorList>
            <person name="Coelho M.A."/>
        </authorList>
    </citation>
    <scope>NUCLEOTIDE SEQUENCE</scope>
    <source>
        <strain evidence="5">CBS 11721</strain>
    </source>
</reference>
<evidence type="ECO:0000256" key="1">
    <source>
        <dbReference type="ARBA" id="ARBA00010745"/>
    </source>
</evidence>
<evidence type="ECO:0000256" key="3">
    <source>
        <dbReference type="ARBA" id="ARBA00023274"/>
    </source>
</evidence>
<evidence type="ECO:0008006" key="7">
    <source>
        <dbReference type="Google" id="ProtNLM"/>
    </source>
</evidence>
<dbReference type="Proteomes" id="UP001219933">
    <property type="component" value="Chromosome 5"/>
</dbReference>
<protein>
    <recommendedName>
        <fullName evidence="7">60S ribosomal protein L23</fullName>
    </recommendedName>
</protein>
<organism evidence="5 6">
    <name type="scientific">Malassezia cuniculi</name>
    <dbReference type="NCBI Taxonomy" id="948313"/>
    <lineage>
        <taxon>Eukaryota</taxon>
        <taxon>Fungi</taxon>
        <taxon>Dikarya</taxon>
        <taxon>Basidiomycota</taxon>
        <taxon>Ustilaginomycotina</taxon>
        <taxon>Malasseziomycetes</taxon>
        <taxon>Malasseziales</taxon>
        <taxon>Malasseziaceae</taxon>
        <taxon>Malassezia</taxon>
    </lineage>
</organism>
<dbReference type="NCBIfam" id="NF006344">
    <property type="entry name" value="PRK08571.1"/>
    <property type="match status" value="1"/>
</dbReference>
<evidence type="ECO:0000256" key="4">
    <source>
        <dbReference type="RuleBase" id="RU003949"/>
    </source>
</evidence>
<dbReference type="FunFam" id="2.40.150.20:FF:000003">
    <property type="entry name" value="60S ribosomal protein L23"/>
    <property type="match status" value="1"/>
</dbReference>
<dbReference type="GO" id="GO:0003735">
    <property type="term" value="F:structural constituent of ribosome"/>
    <property type="evidence" value="ECO:0007669"/>
    <property type="project" value="InterPro"/>
</dbReference>
<dbReference type="EMBL" id="CP119881">
    <property type="protein sequence ID" value="WFD36798.1"/>
    <property type="molecule type" value="Genomic_DNA"/>
</dbReference>
<evidence type="ECO:0000313" key="5">
    <source>
        <dbReference type="EMBL" id="WFD36798.1"/>
    </source>
</evidence>
<dbReference type="SUPFAM" id="SSF50193">
    <property type="entry name" value="Ribosomal protein L14"/>
    <property type="match status" value="1"/>
</dbReference>
<dbReference type="AlphaFoldDB" id="A0AAF0ETJ5"/>
<name>A0AAF0ETJ5_9BASI</name>
<keyword evidence="6" id="KW-1185">Reference proteome</keyword>
<dbReference type="PANTHER" id="PTHR11761">
    <property type="entry name" value="50S/60S RIBOSOMAL PROTEIN L14/L23"/>
    <property type="match status" value="1"/>
</dbReference>
<comment type="similarity">
    <text evidence="1 4">Belongs to the universal ribosomal protein uL14 family.</text>
</comment>
<dbReference type="Pfam" id="PF00238">
    <property type="entry name" value="Ribosomal_L14"/>
    <property type="match status" value="1"/>
</dbReference>
<dbReference type="CDD" id="cd00337">
    <property type="entry name" value="Ribosomal_uL14"/>
    <property type="match status" value="1"/>
</dbReference>
<dbReference type="InterPro" id="IPR000218">
    <property type="entry name" value="Ribosomal_uL14"/>
</dbReference>
<proteinExistence type="inferred from homology"/>
<dbReference type="GO" id="GO:0070180">
    <property type="term" value="F:large ribosomal subunit rRNA binding"/>
    <property type="evidence" value="ECO:0007669"/>
    <property type="project" value="TreeGrafter"/>
</dbReference>
<accession>A0AAF0ETJ5</accession>
<dbReference type="Gene3D" id="2.40.150.20">
    <property type="entry name" value="Ribosomal protein L14"/>
    <property type="match status" value="1"/>
</dbReference>
<dbReference type="InterPro" id="IPR036853">
    <property type="entry name" value="Ribosomal_uL14_sf"/>
</dbReference>
<evidence type="ECO:0000256" key="2">
    <source>
        <dbReference type="ARBA" id="ARBA00022980"/>
    </source>
</evidence>
<dbReference type="PANTHER" id="PTHR11761:SF8">
    <property type="entry name" value="LARGE RIBOSOMAL SUBUNIT PROTEIN UL14"/>
    <property type="match status" value="1"/>
</dbReference>
<keyword evidence="3 4" id="KW-0687">Ribonucleoprotein</keyword>
<keyword evidence="2 4" id="KW-0689">Ribosomal protein</keyword>
<dbReference type="SMART" id="SM01374">
    <property type="entry name" value="Ribosomal_L14"/>
    <property type="match status" value="1"/>
</dbReference>
<dbReference type="GO" id="GO:0006412">
    <property type="term" value="P:translation"/>
    <property type="evidence" value="ECO:0007669"/>
    <property type="project" value="InterPro"/>
</dbReference>
<evidence type="ECO:0000313" key="6">
    <source>
        <dbReference type="Proteomes" id="UP001219933"/>
    </source>
</evidence>
<dbReference type="HAMAP" id="MF_01367">
    <property type="entry name" value="Ribosomal_uL14"/>
    <property type="match status" value="1"/>
</dbReference>
<dbReference type="GO" id="GO:0022625">
    <property type="term" value="C:cytosolic large ribosomal subunit"/>
    <property type="evidence" value="ECO:0007669"/>
    <property type="project" value="TreeGrafter"/>
</dbReference>